<evidence type="ECO:0000313" key="3">
    <source>
        <dbReference type="Proteomes" id="UP000886595"/>
    </source>
</evidence>
<protein>
    <submittedName>
        <fullName evidence="2">Uncharacterized protein</fullName>
    </submittedName>
</protein>
<accession>A0A8X8AWZ6</accession>
<name>A0A8X8AWZ6_BRACI</name>
<feature type="region of interest" description="Disordered" evidence="1">
    <location>
        <begin position="1"/>
        <end position="53"/>
    </location>
</feature>
<feature type="compositionally biased region" description="Polar residues" evidence="1">
    <location>
        <begin position="127"/>
        <end position="138"/>
    </location>
</feature>
<feature type="compositionally biased region" description="Gly residues" evidence="1">
    <location>
        <begin position="97"/>
        <end position="107"/>
    </location>
</feature>
<gene>
    <name evidence="2" type="ORF">Bca52824_024679</name>
</gene>
<evidence type="ECO:0000313" key="2">
    <source>
        <dbReference type="EMBL" id="KAG2313122.1"/>
    </source>
</evidence>
<evidence type="ECO:0000256" key="1">
    <source>
        <dbReference type="SAM" id="MobiDB-lite"/>
    </source>
</evidence>
<feature type="compositionally biased region" description="Basic and acidic residues" evidence="1">
    <location>
        <begin position="36"/>
        <end position="45"/>
    </location>
</feature>
<proteinExistence type="predicted"/>
<feature type="region of interest" description="Disordered" evidence="1">
    <location>
        <begin position="65"/>
        <end position="138"/>
    </location>
</feature>
<organism evidence="2 3">
    <name type="scientific">Brassica carinata</name>
    <name type="common">Ethiopian mustard</name>
    <name type="synonym">Abyssinian cabbage</name>
    <dbReference type="NCBI Taxonomy" id="52824"/>
    <lineage>
        <taxon>Eukaryota</taxon>
        <taxon>Viridiplantae</taxon>
        <taxon>Streptophyta</taxon>
        <taxon>Embryophyta</taxon>
        <taxon>Tracheophyta</taxon>
        <taxon>Spermatophyta</taxon>
        <taxon>Magnoliopsida</taxon>
        <taxon>eudicotyledons</taxon>
        <taxon>Gunneridae</taxon>
        <taxon>Pentapetalae</taxon>
        <taxon>rosids</taxon>
        <taxon>malvids</taxon>
        <taxon>Brassicales</taxon>
        <taxon>Brassicaceae</taxon>
        <taxon>Brassiceae</taxon>
        <taxon>Brassica</taxon>
    </lineage>
</organism>
<dbReference type="EMBL" id="JAAMPC010000005">
    <property type="protein sequence ID" value="KAG2313122.1"/>
    <property type="molecule type" value="Genomic_DNA"/>
</dbReference>
<dbReference type="AlphaFoldDB" id="A0A8X8AWZ6"/>
<feature type="compositionally biased region" description="Gly residues" evidence="1">
    <location>
        <begin position="82"/>
        <end position="91"/>
    </location>
</feature>
<sequence>MCSEEETGRPYLEKAMDKSEAEVVGTSGAMEVDGGASREDVMSEDKGDDYDYDYNQWDDYIRDGCGYKDDDDDFEEGPSTGKHGGQFGGNGIKRSGGIRGEAGTGKRGSGRGKRCSSGGRKSDKSTSKQTFSTDTSDVGNDYISSSRCGFSSYIQATHIDEGDANQIYRVKIISDHNLKRGNAMEDEEANLFTILTPPRRTTGRVEHRQNEEYVKDRTLGPLEDPTDKETIVPDGRTISSGEVIGDQSRLNLLLRRCFAITVTLILRSPFVTDLRPVATAVIGLVLRRSRGLEGGVSFKPSSTSSPPRAGVEGGKLLLFQTLADLFLQPGLGQRYQLLLGAVGDLRQTVEESPVFFHRHFILANIVHHFWK</sequence>
<feature type="compositionally biased region" description="Basic and acidic residues" evidence="1">
    <location>
        <begin position="1"/>
        <end position="21"/>
    </location>
</feature>
<dbReference type="Proteomes" id="UP000886595">
    <property type="component" value="Unassembled WGS sequence"/>
</dbReference>
<reference evidence="2 3" key="1">
    <citation type="submission" date="2020-02" db="EMBL/GenBank/DDBJ databases">
        <authorList>
            <person name="Ma Q."/>
            <person name="Huang Y."/>
            <person name="Song X."/>
            <person name="Pei D."/>
        </authorList>
    </citation>
    <scope>NUCLEOTIDE SEQUENCE [LARGE SCALE GENOMIC DNA]</scope>
    <source>
        <strain evidence="2">Sxm20200214</strain>
        <tissue evidence="2">Leaf</tissue>
    </source>
</reference>
<keyword evidence="3" id="KW-1185">Reference proteome</keyword>
<comment type="caution">
    <text evidence="2">The sequence shown here is derived from an EMBL/GenBank/DDBJ whole genome shotgun (WGS) entry which is preliminary data.</text>
</comment>